<name>H5UMH7_9MICO</name>
<dbReference type="PANTHER" id="PTHR22946">
    <property type="entry name" value="DIENELACTONE HYDROLASE DOMAIN-CONTAINING PROTEIN-RELATED"/>
    <property type="match status" value="1"/>
</dbReference>
<dbReference type="SUPFAM" id="SSF53474">
    <property type="entry name" value="alpha/beta-Hydrolases"/>
    <property type="match status" value="1"/>
</dbReference>
<evidence type="ECO:0000256" key="1">
    <source>
        <dbReference type="ARBA" id="ARBA00008645"/>
    </source>
</evidence>
<evidence type="ECO:0000313" key="4">
    <source>
        <dbReference type="EMBL" id="GAB46935.1"/>
    </source>
</evidence>
<evidence type="ECO:0000256" key="2">
    <source>
        <dbReference type="SAM" id="Phobius"/>
    </source>
</evidence>
<keyword evidence="2" id="KW-0472">Membrane</keyword>
<dbReference type="EMBL" id="BAFE01000001">
    <property type="protein sequence ID" value="GAB46935.1"/>
    <property type="molecule type" value="Genomic_DNA"/>
</dbReference>
<gene>
    <name evidence="4" type="ORF">MOPEL_001_00530</name>
</gene>
<sequence length="620" mass="68273">MPARRRTLSTTPRHDVPGRGHPWRGLLLGAFLCLVSMVGASLVQTDMGRVDITDMRWQTGSGRTLSGLLLVPEGASPEDRRPAVVTTHGWYNTKEMQDLNYVELARRGYVVLALDMYGHGNSDDLVGDDYQTAATGMSDAVEFVSTLPYVDTGRIGITGHSNGARASDLAVRADNARPTHLVRSVLLVGNDATYVDDAGRPTDVYGDRAAGVVAAQYDEFFFRTRRPDGTVTPPRDYIHQPTAQSFLAFGTTPSEEREAGTLYRSGDRMRVVYTPDQIHPWNHFSKEVVGNVVDFFDASLGAPRPLPAGDQTWQWKAAFNALGLVGFALVLYNLVLVLLETPFFASLRAVGPVRPLPAPRGAARGWFWGTAIAGVVFSIASYLVLFPWAMTSRPGWLHQAPSFYIGCWALATGLFTAFLLALSWWATGRRSGVGLRERGLVLSWRDAGRTILLAVLAVAGAYATVFLANWLFHTDYRLWVLTMKAFDADKLPIALSYLPFLAVFYVVNSVAINSFNFVEGRRRGTNLALLALLNVLPVLVILAVQYGWFYTHGLSFTESFLTPPLSNIIGIWLFPLVVYFPAAAVLDRLVYRRTRNPYLGGLVMALVLTLVTVTNTLTLT</sequence>
<dbReference type="eggNOG" id="COG1073">
    <property type="taxonomic scope" value="Bacteria"/>
</dbReference>
<dbReference type="InterPro" id="IPR000383">
    <property type="entry name" value="Xaa-Pro-like_dom"/>
</dbReference>
<dbReference type="OrthoDB" id="9805123at2"/>
<organism evidence="4 5">
    <name type="scientific">Mobilicoccus pelagius NBRC 104925</name>
    <dbReference type="NCBI Taxonomy" id="1089455"/>
    <lineage>
        <taxon>Bacteria</taxon>
        <taxon>Bacillati</taxon>
        <taxon>Actinomycetota</taxon>
        <taxon>Actinomycetes</taxon>
        <taxon>Micrococcales</taxon>
        <taxon>Dermatophilaceae</taxon>
        <taxon>Mobilicoccus</taxon>
    </lineage>
</organism>
<proteinExistence type="inferred from homology"/>
<dbReference type="GO" id="GO:0016787">
    <property type="term" value="F:hydrolase activity"/>
    <property type="evidence" value="ECO:0007669"/>
    <property type="project" value="InterPro"/>
</dbReference>
<evidence type="ECO:0000313" key="5">
    <source>
        <dbReference type="Proteomes" id="UP000004367"/>
    </source>
</evidence>
<dbReference type="Gene3D" id="3.40.50.1820">
    <property type="entry name" value="alpha/beta hydrolase"/>
    <property type="match status" value="1"/>
</dbReference>
<dbReference type="RefSeq" id="WP_009760496.1">
    <property type="nucleotide sequence ID" value="NZ_BAFE01000001.1"/>
</dbReference>
<comment type="similarity">
    <text evidence="1">Belongs to the AB hydrolase superfamily.</text>
</comment>
<dbReference type="InterPro" id="IPR050261">
    <property type="entry name" value="FrsA_esterase"/>
</dbReference>
<feature type="transmembrane region" description="Helical" evidence="2">
    <location>
        <begin position="598"/>
        <end position="617"/>
    </location>
</feature>
<feature type="transmembrane region" description="Helical" evidence="2">
    <location>
        <begin position="402"/>
        <end position="426"/>
    </location>
</feature>
<feature type="transmembrane region" description="Helical" evidence="2">
    <location>
        <begin position="447"/>
        <end position="472"/>
    </location>
</feature>
<keyword evidence="2" id="KW-0812">Transmembrane</keyword>
<feature type="transmembrane region" description="Helical" evidence="2">
    <location>
        <begin position="568"/>
        <end position="586"/>
    </location>
</feature>
<dbReference type="InterPro" id="IPR029058">
    <property type="entry name" value="AB_hydrolase_fold"/>
</dbReference>
<protein>
    <recommendedName>
        <fullName evidence="3">Xaa-Pro dipeptidyl-peptidase-like domain-containing protein</fullName>
    </recommendedName>
</protein>
<dbReference type="PANTHER" id="PTHR22946:SF0">
    <property type="entry name" value="DIENELACTONE HYDROLASE DOMAIN-CONTAINING PROTEIN"/>
    <property type="match status" value="1"/>
</dbReference>
<dbReference type="AlphaFoldDB" id="H5UMH7"/>
<keyword evidence="5" id="KW-1185">Reference proteome</keyword>
<dbReference type="Proteomes" id="UP000004367">
    <property type="component" value="Unassembled WGS sequence"/>
</dbReference>
<feature type="transmembrane region" description="Helical" evidence="2">
    <location>
        <begin position="527"/>
        <end position="548"/>
    </location>
</feature>
<dbReference type="Pfam" id="PF02129">
    <property type="entry name" value="Peptidase_S15"/>
    <property type="match status" value="1"/>
</dbReference>
<feature type="domain" description="Xaa-Pro dipeptidyl-peptidase-like" evidence="3">
    <location>
        <begin position="69"/>
        <end position="170"/>
    </location>
</feature>
<feature type="transmembrane region" description="Helical" evidence="2">
    <location>
        <begin position="492"/>
        <end position="515"/>
    </location>
</feature>
<keyword evidence="2" id="KW-1133">Transmembrane helix</keyword>
<dbReference type="STRING" id="1089455.MOPEL_001_00530"/>
<evidence type="ECO:0000259" key="3">
    <source>
        <dbReference type="Pfam" id="PF02129"/>
    </source>
</evidence>
<comment type="caution">
    <text evidence="4">The sequence shown here is derived from an EMBL/GenBank/DDBJ whole genome shotgun (WGS) entry which is preliminary data.</text>
</comment>
<feature type="transmembrane region" description="Helical" evidence="2">
    <location>
        <begin position="366"/>
        <end position="390"/>
    </location>
</feature>
<reference evidence="4 5" key="1">
    <citation type="submission" date="2012-02" db="EMBL/GenBank/DDBJ databases">
        <title>Whole genome shotgun sequence of Mobilicoccus pelagius NBRC 104925.</title>
        <authorList>
            <person name="Yoshida Y."/>
            <person name="Hosoyama A."/>
            <person name="Tsuchikane K."/>
            <person name="Katsumata H."/>
            <person name="Yamazaki S."/>
            <person name="Fujita N."/>
        </authorList>
    </citation>
    <scope>NUCLEOTIDE SEQUENCE [LARGE SCALE GENOMIC DNA]</scope>
    <source>
        <strain evidence="4 5">NBRC 104925</strain>
    </source>
</reference>
<feature type="transmembrane region" description="Helical" evidence="2">
    <location>
        <begin position="321"/>
        <end position="345"/>
    </location>
</feature>
<accession>H5UMH7</accession>